<evidence type="ECO:0000256" key="8">
    <source>
        <dbReference type="ARBA" id="ARBA00022927"/>
    </source>
</evidence>
<evidence type="ECO:0000256" key="7">
    <source>
        <dbReference type="ARBA" id="ARBA00022795"/>
    </source>
</evidence>
<evidence type="ECO:0000313" key="12">
    <source>
        <dbReference type="Proteomes" id="UP001163440"/>
    </source>
</evidence>
<dbReference type="RefSeq" id="WP_158365484.1">
    <property type="nucleotide sequence ID" value="NZ_CP034882.1"/>
</dbReference>
<reference evidence="11" key="1">
    <citation type="submission" date="2022-11" db="EMBL/GenBank/DDBJ databases">
        <title>The whole genome sequencing of pests is an important tool to study the evolution of the plant-insect interaction and insecticide resistance.</title>
        <authorList>
            <person name="Kananovich Y."/>
        </authorList>
    </citation>
    <scope>NUCLEOTIDE SEQUENCE</scope>
    <source>
        <strain evidence="11">BSU_Bre_2018</strain>
    </source>
</reference>
<comment type="function">
    <text evidence="1">Needed for flagellar regrowth and assembly.</text>
</comment>
<protein>
    <recommendedName>
        <fullName evidence="4">Flagellar assembly protein FliH</fullName>
    </recommendedName>
</protein>
<accession>A0AAJ5PV95</accession>
<feature type="domain" description="Flagellar assembly protein FliH/Type III secretion system HrpE" evidence="10">
    <location>
        <begin position="91"/>
        <end position="214"/>
    </location>
</feature>
<evidence type="ECO:0000256" key="3">
    <source>
        <dbReference type="ARBA" id="ARBA00006602"/>
    </source>
</evidence>
<dbReference type="Pfam" id="PF02108">
    <property type="entry name" value="FliH"/>
    <property type="match status" value="1"/>
</dbReference>
<dbReference type="AlphaFoldDB" id="A0AAJ5PV95"/>
<dbReference type="PANTHER" id="PTHR34982:SF1">
    <property type="entry name" value="FLAGELLAR ASSEMBLY PROTEIN FLIH"/>
    <property type="match status" value="1"/>
</dbReference>
<organism evidence="11 12">
    <name type="scientific">Buchnera aphidicola</name>
    <name type="common">Brevicoryne brassicae</name>
    <dbReference type="NCBI Taxonomy" id="911343"/>
    <lineage>
        <taxon>Bacteria</taxon>
        <taxon>Pseudomonadati</taxon>
        <taxon>Pseudomonadota</taxon>
        <taxon>Gammaproteobacteria</taxon>
        <taxon>Enterobacterales</taxon>
        <taxon>Erwiniaceae</taxon>
        <taxon>Buchnera</taxon>
    </lineage>
</organism>
<evidence type="ECO:0000259" key="10">
    <source>
        <dbReference type="Pfam" id="PF02108"/>
    </source>
</evidence>
<name>A0AAJ5PV95_9GAMM</name>
<evidence type="ECO:0000256" key="9">
    <source>
        <dbReference type="ARBA" id="ARBA00023225"/>
    </source>
</evidence>
<gene>
    <name evidence="11" type="ORF">OW720_00380</name>
</gene>
<comment type="subcellular location">
    <subcellularLocation>
        <location evidence="2">Cytoplasm</location>
    </subcellularLocation>
</comment>
<evidence type="ECO:0000256" key="5">
    <source>
        <dbReference type="ARBA" id="ARBA00022448"/>
    </source>
</evidence>
<evidence type="ECO:0000256" key="6">
    <source>
        <dbReference type="ARBA" id="ARBA00022490"/>
    </source>
</evidence>
<dbReference type="GO" id="GO:0071973">
    <property type="term" value="P:bacterial-type flagellum-dependent cell motility"/>
    <property type="evidence" value="ECO:0007669"/>
    <property type="project" value="InterPro"/>
</dbReference>
<dbReference type="PRINTS" id="PR01003">
    <property type="entry name" value="FLGFLIH"/>
</dbReference>
<evidence type="ECO:0000256" key="4">
    <source>
        <dbReference type="ARBA" id="ARBA00016507"/>
    </source>
</evidence>
<keyword evidence="7" id="KW-1005">Bacterial flagellum biogenesis</keyword>
<proteinExistence type="inferred from homology"/>
<dbReference type="InterPro" id="IPR000563">
    <property type="entry name" value="Flag_FliH"/>
</dbReference>
<comment type="similarity">
    <text evidence="3">Belongs to the FliH family.</text>
</comment>
<evidence type="ECO:0000256" key="2">
    <source>
        <dbReference type="ARBA" id="ARBA00004496"/>
    </source>
</evidence>
<dbReference type="GO" id="GO:0005829">
    <property type="term" value="C:cytosol"/>
    <property type="evidence" value="ECO:0007669"/>
    <property type="project" value="TreeGrafter"/>
</dbReference>
<keyword evidence="5" id="KW-0813">Transport</keyword>
<dbReference type="GO" id="GO:0009288">
    <property type="term" value="C:bacterial-type flagellum"/>
    <property type="evidence" value="ECO:0007669"/>
    <property type="project" value="InterPro"/>
</dbReference>
<sequence length="223" mass="26673">MSNVKLEKNWIQWYPNKIYFKNVKNRKIILSYSDKFTEEDFCETLKEKFSNENQKNNTELKEMNLTKIKSYEDGFKKGFAKAEKDNLILNDKLNTFFLEFEKSFSIFENKLYSRLLKTVLTISSYVIGKKINIDKSILATHIKTIINQEGICLKKLQLFIHPDNKILMETMFKDLLKTYQWKLIYDDNIDLNGCKIKSENGYIDSTVDARWQELHRFIYSEEY</sequence>
<dbReference type="EMBL" id="CP113406">
    <property type="protein sequence ID" value="WAI19027.1"/>
    <property type="molecule type" value="Genomic_DNA"/>
</dbReference>
<dbReference type="Proteomes" id="UP001163440">
    <property type="component" value="Chromosome"/>
</dbReference>
<keyword evidence="9" id="KW-1006">Bacterial flagellum protein export</keyword>
<evidence type="ECO:0000256" key="1">
    <source>
        <dbReference type="ARBA" id="ARBA00003041"/>
    </source>
</evidence>
<dbReference type="GO" id="GO:0003774">
    <property type="term" value="F:cytoskeletal motor activity"/>
    <property type="evidence" value="ECO:0007669"/>
    <property type="project" value="InterPro"/>
</dbReference>
<keyword evidence="6" id="KW-0963">Cytoplasm</keyword>
<evidence type="ECO:0000313" key="11">
    <source>
        <dbReference type="EMBL" id="WAI19027.1"/>
    </source>
</evidence>
<dbReference type="InterPro" id="IPR051472">
    <property type="entry name" value="T3SS_Stator/FliH"/>
</dbReference>
<keyword evidence="8" id="KW-0653">Protein transport</keyword>
<dbReference type="GO" id="GO:0015031">
    <property type="term" value="P:protein transport"/>
    <property type="evidence" value="ECO:0007669"/>
    <property type="project" value="UniProtKB-KW"/>
</dbReference>
<dbReference type="InterPro" id="IPR018035">
    <property type="entry name" value="Flagellar_FliH/T3SS_HrpE"/>
</dbReference>
<dbReference type="PANTHER" id="PTHR34982">
    <property type="entry name" value="YOP PROTEINS TRANSLOCATION PROTEIN L"/>
    <property type="match status" value="1"/>
</dbReference>
<dbReference type="GO" id="GO:0044781">
    <property type="term" value="P:bacterial-type flagellum organization"/>
    <property type="evidence" value="ECO:0007669"/>
    <property type="project" value="UniProtKB-KW"/>
</dbReference>